<evidence type="ECO:0000256" key="3">
    <source>
        <dbReference type="ARBA" id="ARBA00022475"/>
    </source>
</evidence>
<dbReference type="Gene3D" id="1.20.1250.20">
    <property type="entry name" value="MFS general substrate transporter like domains"/>
    <property type="match status" value="1"/>
</dbReference>
<dbReference type="PROSITE" id="PS50850">
    <property type="entry name" value="MFS"/>
    <property type="match status" value="1"/>
</dbReference>
<dbReference type="GO" id="GO:0005886">
    <property type="term" value="C:plasma membrane"/>
    <property type="evidence" value="ECO:0007669"/>
    <property type="project" value="UniProtKB-SubCell"/>
</dbReference>
<feature type="transmembrane region" description="Helical" evidence="10">
    <location>
        <begin position="298"/>
        <end position="320"/>
    </location>
</feature>
<feature type="transmembrane region" description="Helical" evidence="10">
    <location>
        <begin position="119"/>
        <end position="140"/>
    </location>
</feature>
<feature type="compositionally biased region" description="Basic and acidic residues" evidence="9">
    <location>
        <begin position="707"/>
        <end position="718"/>
    </location>
</feature>
<dbReference type="InterPro" id="IPR036259">
    <property type="entry name" value="MFS_trans_sf"/>
</dbReference>
<feature type="compositionally biased region" description="Basic residues" evidence="9">
    <location>
        <begin position="807"/>
        <end position="823"/>
    </location>
</feature>
<proteinExistence type="predicted"/>
<dbReference type="PRINTS" id="PR00171">
    <property type="entry name" value="SUGRTRNSPORT"/>
</dbReference>
<dbReference type="AlphaFoldDB" id="A0A6H5I4Z1"/>
<dbReference type="InterPro" id="IPR020846">
    <property type="entry name" value="MFS_dom"/>
</dbReference>
<evidence type="ECO:0000256" key="8">
    <source>
        <dbReference type="ARBA" id="ARBA00023180"/>
    </source>
</evidence>
<keyword evidence="8" id="KW-0325">Glycoprotein</keyword>
<evidence type="ECO:0000256" key="5">
    <source>
        <dbReference type="ARBA" id="ARBA00022692"/>
    </source>
</evidence>
<evidence type="ECO:0000259" key="11">
    <source>
        <dbReference type="PROSITE" id="PS50850"/>
    </source>
</evidence>
<dbReference type="InterPro" id="IPR003663">
    <property type="entry name" value="Sugar/inositol_transpt"/>
</dbReference>
<feature type="region of interest" description="Disordered" evidence="9">
    <location>
        <begin position="658"/>
        <end position="751"/>
    </location>
</feature>
<keyword evidence="13" id="KW-1185">Reference proteome</keyword>
<name>A0A6H5I4Z1_9HYME</name>
<feature type="transmembrane region" description="Helical" evidence="10">
    <location>
        <begin position="66"/>
        <end position="86"/>
    </location>
</feature>
<feature type="transmembrane region" description="Helical" evidence="10">
    <location>
        <begin position="15"/>
        <end position="37"/>
    </location>
</feature>
<evidence type="ECO:0000256" key="4">
    <source>
        <dbReference type="ARBA" id="ARBA00022597"/>
    </source>
</evidence>
<keyword evidence="6 10" id="KW-1133">Transmembrane helix</keyword>
<dbReference type="EMBL" id="CADCXV010000647">
    <property type="protein sequence ID" value="CAB0031603.1"/>
    <property type="molecule type" value="Genomic_DNA"/>
</dbReference>
<feature type="compositionally biased region" description="Basic residues" evidence="9">
    <location>
        <begin position="836"/>
        <end position="845"/>
    </location>
</feature>
<evidence type="ECO:0000256" key="10">
    <source>
        <dbReference type="SAM" id="Phobius"/>
    </source>
</evidence>
<keyword evidence="2" id="KW-0813">Transport</keyword>
<sequence length="895" mass="99144">MFLNYKNYEVSCKNVQFVAAFTSCLNMMAIGAIMGWMSPTLPKLKASPASADNPLMRPISSEEGSWISSLMPLGTMFGSFGMGYIAERWGHKQVLLASTLPFVLGWILVGTAGDIAQIYVGRFVLGSSMAMTFGVLPIYIGEISQSSNRGGTSILIEILLSCGMIYSYSIGPYVSYTLLCALCACLHLVFFASFAFMPESPHYLLSKGLKEEATKTFAKLHDKSIDEVRDDILKMQFEMQQNRDMSSSMRWRDLVRDRFNRRVIVITAILVSLQHLSGIDILSYYIEDIFRSAGLDNSAVYIIVAKVIQVFGTLLSPVVVDRFGRKSLLIVSSLGCGLATVTFGAYFYLKSVEYDVTGLRTMPIAGLVVFNVFFGIGWGPIPWTILGEMFAPAIKPKATAICTFTMRSVSFFALKIFTNVSEALGQYAIFFFFSFCSMASVVFILVYIPETKGKTFFEIQSKLQSKNGAAKNSTTFDEDKKLQETLLQLVDDLVVIGHVGERGPTGSAQTHAHVDDLDDGRAQAPQVPQGLVRAAEAGPPRDARRLDRGRTGSSSTGRHRQRAGARGRRAQGARVPRLLSPGQPEQSRRLGPRVRPEARHGARRRVVEHAAGSGARDHVRLPSEPLRKTLSSFLSIMILCSMQGKAFAAREEAREIRRAAQRRDTGLRSGPGDRSLGSARREPRQEQLLEGPRADKTVQRLGRRRARADPRQRPRERVLPAADTRARHPGAQEPGRDLRQPGKSGGELRFGLRARGLRPGDKLMTTRSSASGGESAAELNWVYKKNNGGARHDVGDGLARSALHVGLRRRPRAHRQISLRQRRPGQVGRSAGHRPGQLRRAKRVRPGYGPSRRPRHVDQSESARRIDPRPWPGLCRYQEARSQQSALRTAQRSTK</sequence>
<dbReference type="Proteomes" id="UP000479190">
    <property type="component" value="Unassembled WGS sequence"/>
</dbReference>
<evidence type="ECO:0000256" key="6">
    <source>
        <dbReference type="ARBA" id="ARBA00022989"/>
    </source>
</evidence>
<feature type="region of interest" description="Disordered" evidence="9">
    <location>
        <begin position="807"/>
        <end position="895"/>
    </location>
</feature>
<dbReference type="PANTHER" id="PTHR48021:SF47">
    <property type="entry name" value="GH17672P"/>
    <property type="match status" value="1"/>
</dbReference>
<feature type="transmembrane region" description="Helical" evidence="10">
    <location>
        <begin position="424"/>
        <end position="448"/>
    </location>
</feature>
<reference evidence="12 13" key="1">
    <citation type="submission" date="2020-02" db="EMBL/GenBank/DDBJ databases">
        <authorList>
            <person name="Ferguson B K."/>
        </authorList>
    </citation>
    <scope>NUCLEOTIDE SEQUENCE [LARGE SCALE GENOMIC DNA]</scope>
</reference>
<protein>
    <recommendedName>
        <fullName evidence="11">Major facilitator superfamily (MFS) profile domain-containing protein</fullName>
    </recommendedName>
</protein>
<dbReference type="InterPro" id="IPR005828">
    <property type="entry name" value="MFS_sugar_transport-like"/>
</dbReference>
<feature type="transmembrane region" description="Helical" evidence="10">
    <location>
        <begin position="152"/>
        <end position="170"/>
    </location>
</feature>
<dbReference type="InterPro" id="IPR044775">
    <property type="entry name" value="MFS_ERD6/Tret1-like"/>
</dbReference>
<comment type="subcellular location">
    <subcellularLocation>
        <location evidence="1">Cell membrane</location>
        <topology evidence="1">Multi-pass membrane protein</topology>
    </subcellularLocation>
</comment>
<keyword evidence="5 10" id="KW-0812">Transmembrane</keyword>
<feature type="transmembrane region" description="Helical" evidence="10">
    <location>
        <begin position="263"/>
        <end position="286"/>
    </location>
</feature>
<feature type="compositionally biased region" description="Basic residues" evidence="9">
    <location>
        <begin position="557"/>
        <end position="571"/>
    </location>
</feature>
<feature type="region of interest" description="Disordered" evidence="9">
    <location>
        <begin position="520"/>
        <end position="620"/>
    </location>
</feature>
<gene>
    <name evidence="12" type="ORF">TBRA_LOCUS3570</name>
</gene>
<feature type="compositionally biased region" description="Basic and acidic residues" evidence="9">
    <location>
        <begin position="679"/>
        <end position="698"/>
    </location>
</feature>
<dbReference type="InterPro" id="IPR050549">
    <property type="entry name" value="MFS_Trehalose_Transporter"/>
</dbReference>
<feature type="transmembrane region" description="Helical" evidence="10">
    <location>
        <begin position="361"/>
        <end position="386"/>
    </location>
</feature>
<feature type="compositionally biased region" description="Basic and acidic residues" evidence="9">
    <location>
        <begin position="856"/>
        <end position="868"/>
    </location>
</feature>
<evidence type="ECO:0000256" key="2">
    <source>
        <dbReference type="ARBA" id="ARBA00022448"/>
    </source>
</evidence>
<feature type="transmembrane region" description="Helical" evidence="10">
    <location>
        <begin position="327"/>
        <end position="349"/>
    </location>
</feature>
<feature type="compositionally biased region" description="Basic and acidic residues" evidence="9">
    <location>
        <begin position="539"/>
        <end position="550"/>
    </location>
</feature>
<dbReference type="Pfam" id="PF00083">
    <property type="entry name" value="Sugar_tr"/>
    <property type="match status" value="1"/>
</dbReference>
<dbReference type="GO" id="GO:0051119">
    <property type="term" value="F:sugar transmembrane transporter activity"/>
    <property type="evidence" value="ECO:0007669"/>
    <property type="project" value="InterPro"/>
</dbReference>
<accession>A0A6H5I4Z1</accession>
<feature type="compositionally biased region" description="Basic and acidic residues" evidence="9">
    <location>
        <begin position="594"/>
        <end position="608"/>
    </location>
</feature>
<dbReference type="PROSITE" id="PS51257">
    <property type="entry name" value="PROKAR_LIPOPROTEIN"/>
    <property type="match status" value="1"/>
</dbReference>
<organism evidence="12 13">
    <name type="scientific">Trichogramma brassicae</name>
    <dbReference type="NCBI Taxonomy" id="86971"/>
    <lineage>
        <taxon>Eukaryota</taxon>
        <taxon>Metazoa</taxon>
        <taxon>Ecdysozoa</taxon>
        <taxon>Arthropoda</taxon>
        <taxon>Hexapoda</taxon>
        <taxon>Insecta</taxon>
        <taxon>Pterygota</taxon>
        <taxon>Neoptera</taxon>
        <taxon>Endopterygota</taxon>
        <taxon>Hymenoptera</taxon>
        <taxon>Apocrita</taxon>
        <taxon>Proctotrupomorpha</taxon>
        <taxon>Chalcidoidea</taxon>
        <taxon>Trichogrammatidae</taxon>
        <taxon>Trichogramma</taxon>
    </lineage>
</organism>
<feature type="transmembrane region" description="Helical" evidence="10">
    <location>
        <begin position="176"/>
        <end position="197"/>
    </location>
</feature>
<feature type="domain" description="Major facilitator superfamily (MFS) profile" evidence="11">
    <location>
        <begin position="15"/>
        <end position="452"/>
    </location>
</feature>
<feature type="transmembrane region" description="Helical" evidence="10">
    <location>
        <begin position="93"/>
        <end position="113"/>
    </location>
</feature>
<keyword evidence="7 10" id="KW-0472">Membrane</keyword>
<dbReference type="OrthoDB" id="4142200at2759"/>
<dbReference type="PANTHER" id="PTHR48021">
    <property type="match status" value="1"/>
</dbReference>
<evidence type="ECO:0000256" key="9">
    <source>
        <dbReference type="SAM" id="MobiDB-lite"/>
    </source>
</evidence>
<evidence type="ECO:0000313" key="13">
    <source>
        <dbReference type="Proteomes" id="UP000479190"/>
    </source>
</evidence>
<keyword evidence="4" id="KW-0762">Sugar transport</keyword>
<dbReference type="SUPFAM" id="SSF103473">
    <property type="entry name" value="MFS general substrate transporter"/>
    <property type="match status" value="1"/>
</dbReference>
<evidence type="ECO:0000256" key="7">
    <source>
        <dbReference type="ARBA" id="ARBA00023136"/>
    </source>
</evidence>
<dbReference type="FunFam" id="1.20.1250.20:FF:000218">
    <property type="entry name" value="facilitated trehalose transporter Tret1"/>
    <property type="match status" value="1"/>
</dbReference>
<evidence type="ECO:0000256" key="1">
    <source>
        <dbReference type="ARBA" id="ARBA00004651"/>
    </source>
</evidence>
<feature type="compositionally biased region" description="Polar residues" evidence="9">
    <location>
        <begin position="880"/>
        <end position="895"/>
    </location>
</feature>
<evidence type="ECO:0000313" key="12">
    <source>
        <dbReference type="EMBL" id="CAB0031603.1"/>
    </source>
</evidence>
<keyword evidence="3" id="KW-1003">Cell membrane</keyword>
<dbReference type="CDD" id="cd17358">
    <property type="entry name" value="MFS_GLUT6_8_Class3_like"/>
    <property type="match status" value="1"/>
</dbReference>